<dbReference type="AlphaFoldDB" id="A0A5D3KGG8"/>
<dbReference type="Proteomes" id="UP000324758">
    <property type="component" value="Unassembled WGS sequence"/>
</dbReference>
<comment type="caution">
    <text evidence="1">The sequence shown here is derived from an EMBL/GenBank/DDBJ whole genome shotgun (WGS) entry which is preliminary data.</text>
</comment>
<sequence length="522" mass="56968">MSRALRIVLAAQILLAAILLFGGVMSLSAAENAPLARGTAITDPDLLRKLDQSDALSISRLLQPERNAGVPLTSDQLFASLPQLKAIPPAIDAEFDRYIAQHKAASPSETIGVGDGFDVQLFDRANLKAANTRFVLAGIVNRMDRAYVSEERCGEIRLIYRLARFDTNADGSKSATRLPMTFNLVMKARDARQTDASGKPVTCAEVARRWLDNGDWQGLIGSRTTPYDAMIDRIETNIQISIAPKSALHDFRSDYLLKVFKYDAATKIFEESTLENQIDRDRILADDALRRDFKAWLLTPANLREFDRGTVLIPEQYLAKAAVAPTPAGLDASTMQPEFGLMQGEGKGEGRSDPVFTDNDVVGALKQAAARGITMENIRSVAGFQRRLNDVTCSGCHQTRGIGGFHFPGVDWLTDKASNSTIVPASPHFVGDQLRRRDILTAFAAGKRPDFSRGFASRPQTRGSQELAGTEYQDGWGAHCSLQNEGSGTPDKSFTSWTCAKGLTCQAAAASSRIGMCFIKTR</sequence>
<keyword evidence="2" id="KW-1185">Reference proteome</keyword>
<protein>
    <submittedName>
        <fullName evidence="1">Uncharacterized protein</fullName>
    </submittedName>
</protein>
<reference evidence="1 2" key="1">
    <citation type="submission" date="2019-08" db="EMBL/GenBank/DDBJ databases">
        <title>Bradyrhizobium hipponensis sp. nov., a rhizobium isolated from a Lupinus angustifolius root nodule in Tunisia.</title>
        <authorList>
            <person name="Off K."/>
            <person name="Rejili M."/>
            <person name="Mars M."/>
            <person name="Brachmann A."/>
            <person name="Marin M."/>
        </authorList>
    </citation>
    <scope>NUCLEOTIDE SEQUENCE [LARGE SCALE GENOMIC DNA]</scope>
    <source>
        <strain evidence="1 2">CTAW71</strain>
    </source>
</reference>
<evidence type="ECO:0000313" key="2">
    <source>
        <dbReference type="Proteomes" id="UP000324758"/>
    </source>
</evidence>
<name>A0A5D3KGG8_9BRAD</name>
<organism evidence="1 2">
    <name type="scientific">Bradyrhizobium rifense</name>
    <dbReference type="NCBI Taxonomy" id="515499"/>
    <lineage>
        <taxon>Bacteria</taxon>
        <taxon>Pseudomonadati</taxon>
        <taxon>Pseudomonadota</taxon>
        <taxon>Alphaproteobacteria</taxon>
        <taxon>Hyphomicrobiales</taxon>
        <taxon>Nitrobacteraceae</taxon>
        <taxon>Bradyrhizobium</taxon>
    </lineage>
</organism>
<dbReference type="RefSeq" id="WP_148772377.1">
    <property type="nucleotide sequence ID" value="NZ_VSSS01000020.1"/>
</dbReference>
<dbReference type="OrthoDB" id="9807520at2"/>
<dbReference type="EMBL" id="VSSS01000020">
    <property type="protein sequence ID" value="TYL96312.1"/>
    <property type="molecule type" value="Genomic_DNA"/>
</dbReference>
<evidence type="ECO:0000313" key="1">
    <source>
        <dbReference type="EMBL" id="TYL96312.1"/>
    </source>
</evidence>
<accession>A0A5D3KGG8</accession>
<proteinExistence type="predicted"/>
<gene>
    <name evidence="1" type="ORF">FXB40_11810</name>
</gene>